<evidence type="ECO:0000256" key="1">
    <source>
        <dbReference type="SAM" id="Phobius"/>
    </source>
</evidence>
<evidence type="ECO:0000313" key="3">
    <source>
        <dbReference type="Proteomes" id="UP000176420"/>
    </source>
</evidence>
<gene>
    <name evidence="2" type="ORF">A2319_05035</name>
</gene>
<organism evidence="2 3">
    <name type="scientific">Candidatus Kerfeldbacteria bacterium RIFOXYB2_FULL_38_14</name>
    <dbReference type="NCBI Taxonomy" id="1798547"/>
    <lineage>
        <taxon>Bacteria</taxon>
        <taxon>Candidatus Kerfeldiibacteriota</taxon>
    </lineage>
</organism>
<feature type="transmembrane region" description="Helical" evidence="1">
    <location>
        <begin position="34"/>
        <end position="50"/>
    </location>
</feature>
<accession>A0A1G2BGG2</accession>
<keyword evidence="1" id="KW-0812">Transmembrane</keyword>
<evidence type="ECO:0000313" key="2">
    <source>
        <dbReference type="EMBL" id="OGY87776.1"/>
    </source>
</evidence>
<protein>
    <submittedName>
        <fullName evidence="2">Uncharacterized protein</fullName>
    </submittedName>
</protein>
<name>A0A1G2BGG2_9BACT</name>
<dbReference type="AlphaFoldDB" id="A0A1G2BGG2"/>
<reference evidence="2 3" key="1">
    <citation type="journal article" date="2016" name="Nat. Commun.">
        <title>Thousands of microbial genomes shed light on interconnected biogeochemical processes in an aquifer system.</title>
        <authorList>
            <person name="Anantharaman K."/>
            <person name="Brown C.T."/>
            <person name="Hug L.A."/>
            <person name="Sharon I."/>
            <person name="Castelle C.J."/>
            <person name="Probst A.J."/>
            <person name="Thomas B.C."/>
            <person name="Singh A."/>
            <person name="Wilkins M.J."/>
            <person name="Karaoz U."/>
            <person name="Brodie E.L."/>
            <person name="Williams K.H."/>
            <person name="Hubbard S.S."/>
            <person name="Banfield J.F."/>
        </authorList>
    </citation>
    <scope>NUCLEOTIDE SEQUENCE [LARGE SCALE GENOMIC DNA]</scope>
</reference>
<dbReference type="Proteomes" id="UP000176420">
    <property type="component" value="Unassembled WGS sequence"/>
</dbReference>
<keyword evidence="1" id="KW-0472">Membrane</keyword>
<sequence>MLLNYELTKGETKATISRVATLIKSKDTRSIRRSVLLSISIFFTFVFYFFPDFPGAKVLF</sequence>
<dbReference type="EMBL" id="MHKI01000006">
    <property type="protein sequence ID" value="OGY87776.1"/>
    <property type="molecule type" value="Genomic_DNA"/>
</dbReference>
<keyword evidence="1" id="KW-1133">Transmembrane helix</keyword>
<comment type="caution">
    <text evidence="2">The sequence shown here is derived from an EMBL/GenBank/DDBJ whole genome shotgun (WGS) entry which is preliminary data.</text>
</comment>
<proteinExistence type="predicted"/>